<feature type="compositionally biased region" description="Basic residues" evidence="1">
    <location>
        <begin position="52"/>
        <end position="81"/>
    </location>
</feature>
<protein>
    <submittedName>
        <fullName evidence="2">Uncharacterized protein</fullName>
    </submittedName>
</protein>
<gene>
    <name evidence="2" type="ORF">AVDCRST_MAG67-3793</name>
</gene>
<feature type="compositionally biased region" description="Basic and acidic residues" evidence="1">
    <location>
        <begin position="198"/>
        <end position="215"/>
    </location>
</feature>
<proteinExistence type="predicted"/>
<sequence>EHRRKDRAAHRGDGWPRPRDRPPPRSRGCAHRAVGPSRRRARRAGGRDRRGGRGRRPLRSRCRPRPGGRLHRRRHPRRQRGRPGVGSPADLRRRADRARAARQPALPDHPDPRARAAHGPPRLRPHRLHVLALRQDRDGRQLALQRDEVRPARLRRRDARRTARHGRRRVDDLPGLHPRGRDVRRRERQAAVRRRHEDRRAGRRRDAGRDREQPRRDRRRARQPEARHAARRHRARDGGARHPQVRRRGHRDAVRDRPARQAL</sequence>
<feature type="compositionally biased region" description="Basic residues" evidence="1">
    <location>
        <begin position="152"/>
        <end position="168"/>
    </location>
</feature>
<evidence type="ECO:0000313" key="2">
    <source>
        <dbReference type="EMBL" id="CAA9527451.1"/>
    </source>
</evidence>
<feature type="region of interest" description="Disordered" evidence="1">
    <location>
        <begin position="1"/>
        <end position="127"/>
    </location>
</feature>
<evidence type="ECO:0000256" key="1">
    <source>
        <dbReference type="SAM" id="MobiDB-lite"/>
    </source>
</evidence>
<feature type="compositionally biased region" description="Basic and acidic residues" evidence="1">
    <location>
        <begin position="251"/>
        <end position="263"/>
    </location>
</feature>
<feature type="compositionally biased region" description="Basic and acidic residues" evidence="1">
    <location>
        <begin position="142"/>
        <end position="151"/>
    </location>
</feature>
<reference evidence="2" key="1">
    <citation type="submission" date="2020-02" db="EMBL/GenBank/DDBJ databases">
        <authorList>
            <person name="Meier V. D."/>
        </authorList>
    </citation>
    <scope>NUCLEOTIDE SEQUENCE</scope>
    <source>
        <strain evidence="2">AVDCRST_MAG67</strain>
    </source>
</reference>
<feature type="non-terminal residue" evidence="2">
    <location>
        <position position="1"/>
    </location>
</feature>
<name>A0A6J4TP32_9ACTN</name>
<feature type="compositionally biased region" description="Basic and acidic residues" evidence="1">
    <location>
        <begin position="90"/>
        <end position="99"/>
    </location>
</feature>
<organism evidence="2">
    <name type="scientific">uncultured Solirubrobacteraceae bacterium</name>
    <dbReference type="NCBI Taxonomy" id="1162706"/>
    <lineage>
        <taxon>Bacteria</taxon>
        <taxon>Bacillati</taxon>
        <taxon>Actinomycetota</taxon>
        <taxon>Thermoleophilia</taxon>
        <taxon>Solirubrobacterales</taxon>
        <taxon>Solirubrobacteraceae</taxon>
        <taxon>environmental samples</taxon>
    </lineage>
</organism>
<feature type="compositionally biased region" description="Basic and acidic residues" evidence="1">
    <location>
        <begin position="169"/>
        <end position="190"/>
    </location>
</feature>
<feature type="compositionally biased region" description="Basic and acidic residues" evidence="1">
    <location>
        <begin position="9"/>
        <end position="23"/>
    </location>
</feature>
<accession>A0A6J4TP32</accession>
<dbReference type="EMBL" id="CADCVQ010000159">
    <property type="protein sequence ID" value="CAA9527451.1"/>
    <property type="molecule type" value="Genomic_DNA"/>
</dbReference>
<feature type="non-terminal residue" evidence="2">
    <location>
        <position position="263"/>
    </location>
</feature>
<dbReference type="AlphaFoldDB" id="A0A6J4TP32"/>
<feature type="region of interest" description="Disordered" evidence="1">
    <location>
        <begin position="142"/>
        <end position="263"/>
    </location>
</feature>